<evidence type="ECO:0000256" key="1">
    <source>
        <dbReference type="ARBA" id="ARBA00006046"/>
    </source>
</evidence>
<dbReference type="EMBL" id="CP012670">
    <property type="protein sequence ID" value="AUX23634.1"/>
    <property type="molecule type" value="Genomic_DNA"/>
</dbReference>
<feature type="domain" description="FAD dependent oxidoreductase" evidence="4">
    <location>
        <begin position="6"/>
        <end position="289"/>
    </location>
</feature>
<comment type="similarity">
    <text evidence="1">Belongs to the carotenoid/retinoid oxidoreductase family.</text>
</comment>
<reference evidence="5 6" key="1">
    <citation type="submission" date="2015-09" db="EMBL/GenBank/DDBJ databases">
        <title>Sorangium comparison.</title>
        <authorList>
            <person name="Zaburannyi N."/>
            <person name="Bunk B."/>
            <person name="Overmann J."/>
            <person name="Mueller R."/>
        </authorList>
    </citation>
    <scope>NUCLEOTIDE SEQUENCE [LARGE SCALE GENOMIC DNA]</scope>
    <source>
        <strain evidence="5 6">So ceGT47</strain>
    </source>
</reference>
<dbReference type="OrthoDB" id="9801699at2"/>
<keyword evidence="3" id="KW-0472">Membrane</keyword>
<evidence type="ECO:0000256" key="3">
    <source>
        <dbReference type="SAM" id="Phobius"/>
    </source>
</evidence>
<dbReference type="Gene3D" id="3.50.50.60">
    <property type="entry name" value="FAD/NAD(P)-binding domain"/>
    <property type="match status" value="1"/>
</dbReference>
<evidence type="ECO:0000259" key="4">
    <source>
        <dbReference type="Pfam" id="PF01266"/>
    </source>
</evidence>
<keyword evidence="3" id="KW-0812">Transmembrane</keyword>
<evidence type="ECO:0000256" key="2">
    <source>
        <dbReference type="SAM" id="MobiDB-lite"/>
    </source>
</evidence>
<keyword evidence="3" id="KW-1133">Transmembrane helix</keyword>
<dbReference type="PANTHER" id="PTHR43734:SF1">
    <property type="entry name" value="PHYTOENE DESATURASE"/>
    <property type="match status" value="1"/>
</dbReference>
<dbReference type="PANTHER" id="PTHR43734">
    <property type="entry name" value="PHYTOENE DESATURASE"/>
    <property type="match status" value="1"/>
</dbReference>
<evidence type="ECO:0000313" key="6">
    <source>
        <dbReference type="Proteomes" id="UP000295781"/>
    </source>
</evidence>
<dbReference type="AlphaFoldDB" id="A0A4P2Q2X2"/>
<sequence>MVRDYDVIVVGAGIAGLMTAARLAMSGKRVAVFERGLIGARSTAGNHGTIHSGALHARDHAEIVPACAEAVELFASAFPGALVARGAYYFGRAACLAQHAAGWERLGCRFRWASGEELEGLFRRDRSRDLRFALVDDLAMSSRRVVTELLCLCWHLGVDVHPRAAVNDVLVERGEAVGVALSGRGEVTAGEVVLCAGLGLRELAERRSLRMLDSLRPRFDMVAAFKASGLERSIVSLEHGGPMIAPTAGGALLASVHGGAQPLGHPHHRGSVPVVKMFELVERMRFYFRDGLIGYHTGQATMCSRMELDRGGPDAWGIEPRSAIVDHGREDGIARLWTLVPGKLSLGFHASRDLASRLLDAPLGLPLPRAPLDRMIEADAIVEPSPFGAGAGGAPAAAARGSAPAPSRAQRASEPA</sequence>
<dbReference type="RefSeq" id="WP_129348935.1">
    <property type="nucleotide sequence ID" value="NZ_CP012670.1"/>
</dbReference>
<evidence type="ECO:0000313" key="5">
    <source>
        <dbReference type="EMBL" id="AUX23634.1"/>
    </source>
</evidence>
<proteinExistence type="inferred from homology"/>
<accession>A0A4P2Q2X2</accession>
<dbReference type="Proteomes" id="UP000295781">
    <property type="component" value="Chromosome"/>
</dbReference>
<feature type="region of interest" description="Disordered" evidence="2">
    <location>
        <begin position="387"/>
        <end position="416"/>
    </location>
</feature>
<gene>
    <name evidence="5" type="ORF">SOCEGT47_041620</name>
</gene>
<organism evidence="5 6">
    <name type="scientific">Sorangium cellulosum</name>
    <name type="common">Polyangium cellulosum</name>
    <dbReference type="NCBI Taxonomy" id="56"/>
    <lineage>
        <taxon>Bacteria</taxon>
        <taxon>Pseudomonadati</taxon>
        <taxon>Myxococcota</taxon>
        <taxon>Polyangia</taxon>
        <taxon>Polyangiales</taxon>
        <taxon>Polyangiaceae</taxon>
        <taxon>Sorangium</taxon>
    </lineage>
</organism>
<dbReference type="Pfam" id="PF01266">
    <property type="entry name" value="DAO"/>
    <property type="match status" value="1"/>
</dbReference>
<protein>
    <recommendedName>
        <fullName evidence="4">FAD dependent oxidoreductase domain-containing protein</fullName>
    </recommendedName>
</protein>
<dbReference type="InterPro" id="IPR036188">
    <property type="entry name" value="FAD/NAD-bd_sf"/>
</dbReference>
<dbReference type="Gene3D" id="3.30.9.10">
    <property type="entry name" value="D-Amino Acid Oxidase, subunit A, domain 2"/>
    <property type="match status" value="1"/>
</dbReference>
<feature type="transmembrane region" description="Helical" evidence="3">
    <location>
        <begin position="6"/>
        <end position="25"/>
    </location>
</feature>
<name>A0A4P2Q2X2_SORCE</name>
<dbReference type="InterPro" id="IPR006076">
    <property type="entry name" value="FAD-dep_OxRdtase"/>
</dbReference>
<dbReference type="SUPFAM" id="SSF51905">
    <property type="entry name" value="FAD/NAD(P)-binding domain"/>
    <property type="match status" value="1"/>
</dbReference>